<organism evidence="3 4">
    <name type="scientific">Kineosporia babensis</name>
    <dbReference type="NCBI Taxonomy" id="499548"/>
    <lineage>
        <taxon>Bacteria</taxon>
        <taxon>Bacillati</taxon>
        <taxon>Actinomycetota</taxon>
        <taxon>Actinomycetes</taxon>
        <taxon>Kineosporiales</taxon>
        <taxon>Kineosporiaceae</taxon>
        <taxon>Kineosporia</taxon>
    </lineage>
</organism>
<name>A0A9X1NFW2_9ACTN</name>
<comment type="similarity">
    <text evidence="1">Belongs to the thioesterase family.</text>
</comment>
<proteinExistence type="inferred from homology"/>
<feature type="domain" description="Thioesterase" evidence="2">
    <location>
        <begin position="4"/>
        <end position="225"/>
    </location>
</feature>
<dbReference type="InterPro" id="IPR012223">
    <property type="entry name" value="TEII"/>
</dbReference>
<dbReference type="Proteomes" id="UP001138997">
    <property type="component" value="Unassembled WGS sequence"/>
</dbReference>
<sequence length="235" mass="25432">MPVVIFLPFAGGGASVFRGWVEHVAGRFDLLAVQLPGREERFVEEPLADVASAADDALVQIRRNIPVGERVAVFGHSLGAALAFEVARRLEAGGQYELLQVFASGAPGPWNGRQEHATGLDDDAFLLQVKRFAGYDHPALAVPEMRELLLPMLRADVRMHEEYAPVDRTPLRAPVVALRGDADDLVTAEQAGQWAQATLSSFVSHELAGGHMYLVDHPAAVVDLVAGELDRALTR</sequence>
<reference evidence="3" key="1">
    <citation type="submission" date="2021-11" db="EMBL/GenBank/DDBJ databases">
        <title>Streptomyces corallinus and Kineosporia corallina sp. nov., two new coral-derived marine actinobacteria.</title>
        <authorList>
            <person name="Buangrab K."/>
            <person name="Sutthacheep M."/>
            <person name="Yeemin T."/>
            <person name="Harunari E."/>
            <person name="Igarashi Y."/>
            <person name="Sripreechasak P."/>
            <person name="Kanchanasin P."/>
            <person name="Tanasupawat S."/>
            <person name="Phongsopitanun W."/>
        </authorList>
    </citation>
    <scope>NUCLEOTIDE SEQUENCE</scope>
    <source>
        <strain evidence="3">JCM 31032</strain>
    </source>
</reference>
<evidence type="ECO:0000259" key="2">
    <source>
        <dbReference type="Pfam" id="PF00975"/>
    </source>
</evidence>
<dbReference type="AlphaFoldDB" id="A0A9X1NFW2"/>
<dbReference type="Gene3D" id="3.40.50.1820">
    <property type="entry name" value="alpha/beta hydrolase"/>
    <property type="match status" value="1"/>
</dbReference>
<evidence type="ECO:0000256" key="1">
    <source>
        <dbReference type="ARBA" id="ARBA00007169"/>
    </source>
</evidence>
<dbReference type="GO" id="GO:0008610">
    <property type="term" value="P:lipid biosynthetic process"/>
    <property type="evidence" value="ECO:0007669"/>
    <property type="project" value="TreeGrafter"/>
</dbReference>
<keyword evidence="3" id="KW-0378">Hydrolase</keyword>
<evidence type="ECO:0000313" key="4">
    <source>
        <dbReference type="Proteomes" id="UP001138997"/>
    </source>
</evidence>
<gene>
    <name evidence="3" type="ORF">LR394_25965</name>
</gene>
<dbReference type="PANTHER" id="PTHR11487:SF0">
    <property type="entry name" value="S-ACYL FATTY ACID SYNTHASE THIOESTERASE, MEDIUM CHAIN"/>
    <property type="match status" value="1"/>
</dbReference>
<dbReference type="InterPro" id="IPR001031">
    <property type="entry name" value="Thioesterase"/>
</dbReference>
<evidence type="ECO:0000313" key="3">
    <source>
        <dbReference type="EMBL" id="MCD5314357.1"/>
    </source>
</evidence>
<dbReference type="GO" id="GO:0016787">
    <property type="term" value="F:hydrolase activity"/>
    <property type="evidence" value="ECO:0007669"/>
    <property type="project" value="UniProtKB-KW"/>
</dbReference>
<protein>
    <submittedName>
        <fullName evidence="3">Alpha/beta fold hydrolase</fullName>
    </submittedName>
</protein>
<dbReference type="PANTHER" id="PTHR11487">
    <property type="entry name" value="THIOESTERASE"/>
    <property type="match status" value="1"/>
</dbReference>
<dbReference type="Pfam" id="PF00975">
    <property type="entry name" value="Thioesterase"/>
    <property type="match status" value="1"/>
</dbReference>
<keyword evidence="4" id="KW-1185">Reference proteome</keyword>
<dbReference type="RefSeq" id="WP_231446799.1">
    <property type="nucleotide sequence ID" value="NZ_JAJOMB010000016.1"/>
</dbReference>
<comment type="caution">
    <text evidence="3">The sequence shown here is derived from an EMBL/GenBank/DDBJ whole genome shotgun (WGS) entry which is preliminary data.</text>
</comment>
<dbReference type="InterPro" id="IPR029058">
    <property type="entry name" value="AB_hydrolase_fold"/>
</dbReference>
<accession>A0A9X1NFW2</accession>
<dbReference type="EMBL" id="JAJOMB010000016">
    <property type="protein sequence ID" value="MCD5314357.1"/>
    <property type="molecule type" value="Genomic_DNA"/>
</dbReference>
<dbReference type="SUPFAM" id="SSF53474">
    <property type="entry name" value="alpha/beta-Hydrolases"/>
    <property type="match status" value="1"/>
</dbReference>